<accession>A0A382SB60</accession>
<proteinExistence type="predicted"/>
<dbReference type="AlphaFoldDB" id="A0A382SB60"/>
<dbReference type="EMBL" id="UINC01127380">
    <property type="protein sequence ID" value="SVD06457.1"/>
    <property type="molecule type" value="Genomic_DNA"/>
</dbReference>
<reference evidence="1" key="1">
    <citation type="submission" date="2018-05" db="EMBL/GenBank/DDBJ databases">
        <authorList>
            <person name="Lanie J.A."/>
            <person name="Ng W.-L."/>
            <person name="Kazmierczak K.M."/>
            <person name="Andrzejewski T.M."/>
            <person name="Davidsen T.M."/>
            <person name="Wayne K.J."/>
            <person name="Tettelin H."/>
            <person name="Glass J.I."/>
            <person name="Rusch D."/>
            <person name="Podicherti R."/>
            <person name="Tsui H.-C.T."/>
            <person name="Winkler M.E."/>
        </authorList>
    </citation>
    <scope>NUCLEOTIDE SEQUENCE</scope>
</reference>
<organism evidence="1">
    <name type="scientific">marine metagenome</name>
    <dbReference type="NCBI Taxonomy" id="408172"/>
    <lineage>
        <taxon>unclassified sequences</taxon>
        <taxon>metagenomes</taxon>
        <taxon>ecological metagenomes</taxon>
    </lineage>
</organism>
<gene>
    <name evidence="1" type="ORF">METZ01_LOCUS359311</name>
</gene>
<sequence length="113" mass="11692">DLKGLEDKSIVSPATPTDPTVSISATATLVKVTGSTDTVTQSLTIGLTDQDGRLVHNQNLIEGSDGFATQSYSISLKKADHIGLDTATKLTATVTATNEIGVASNAVSETWES</sequence>
<feature type="non-terminal residue" evidence="1">
    <location>
        <position position="1"/>
    </location>
</feature>
<evidence type="ECO:0000313" key="1">
    <source>
        <dbReference type="EMBL" id="SVD06457.1"/>
    </source>
</evidence>
<protein>
    <recommendedName>
        <fullName evidence="2">Cadherin domain-containing protein</fullName>
    </recommendedName>
</protein>
<evidence type="ECO:0008006" key="2">
    <source>
        <dbReference type="Google" id="ProtNLM"/>
    </source>
</evidence>
<name>A0A382SB60_9ZZZZ</name>